<dbReference type="OMA" id="WKLRAKA"/>
<evidence type="ECO:0000313" key="8">
    <source>
        <dbReference type="Proteomes" id="UP000005222"/>
    </source>
</evidence>
<dbReference type="InterPro" id="IPR016024">
    <property type="entry name" value="ARM-type_fold"/>
</dbReference>
<evidence type="ECO:0000313" key="7">
    <source>
        <dbReference type="EMBL" id="CCE81983.1"/>
    </source>
</evidence>
<evidence type="ECO:0000259" key="6">
    <source>
        <dbReference type="Pfam" id="PF08623"/>
    </source>
</evidence>
<dbReference type="Proteomes" id="UP000005222">
    <property type="component" value="Chromosome I"/>
</dbReference>
<name>G8YFN4_PICSO</name>
<dbReference type="GO" id="GO:0010265">
    <property type="term" value="P:SCF complex assembly"/>
    <property type="evidence" value="ECO:0007669"/>
    <property type="project" value="InterPro"/>
</dbReference>
<dbReference type="InParanoid" id="G8YFN4"/>
<keyword evidence="8" id="KW-1185">Reference proteome</keyword>
<dbReference type="SUPFAM" id="SSF48371">
    <property type="entry name" value="ARM repeat"/>
    <property type="match status" value="1"/>
</dbReference>
<dbReference type="InterPro" id="IPR013932">
    <property type="entry name" value="TATA-bd_TIP120"/>
</dbReference>
<dbReference type="Pfam" id="PF08623">
    <property type="entry name" value="TIP120"/>
    <property type="match status" value="1"/>
</dbReference>
<protein>
    <submittedName>
        <fullName evidence="7">Piso0_002671 protein</fullName>
    </submittedName>
</protein>
<organism evidence="7 8">
    <name type="scientific">Pichia sorbitophila (strain ATCC MYA-4447 / BCRC 22081 / CBS 7064 / NBRC 10061 / NRRL Y-12695)</name>
    <name type="common">Hybrid yeast</name>
    <dbReference type="NCBI Taxonomy" id="559304"/>
    <lineage>
        <taxon>Eukaryota</taxon>
        <taxon>Fungi</taxon>
        <taxon>Dikarya</taxon>
        <taxon>Ascomycota</taxon>
        <taxon>Saccharomycotina</taxon>
        <taxon>Pichiomycetes</taxon>
        <taxon>Debaryomycetaceae</taxon>
        <taxon>Millerozyma</taxon>
    </lineage>
</organism>
<dbReference type="InterPro" id="IPR021133">
    <property type="entry name" value="HEAT_type_2"/>
</dbReference>
<dbReference type="PROSITE" id="PS50077">
    <property type="entry name" value="HEAT_REPEAT"/>
    <property type="match status" value="1"/>
</dbReference>
<dbReference type="EMBL" id="FO082051">
    <property type="protein sequence ID" value="CCE81983.1"/>
    <property type="molecule type" value="Genomic_DNA"/>
</dbReference>
<keyword evidence="3" id="KW-0833">Ubl conjugation pathway</keyword>
<comment type="similarity">
    <text evidence="1">Belongs to the CAND family.</text>
</comment>
<dbReference type="InterPro" id="IPR039852">
    <property type="entry name" value="CAND1/CAND2"/>
</dbReference>
<reference evidence="7 8" key="1">
    <citation type="journal article" date="2012" name="G3 (Bethesda)">
        <title>Pichia sorbitophila, an interspecies yeast hybrid reveals early steps of genome resolution following polyploidization.</title>
        <authorList>
            <person name="Leh Louis V."/>
            <person name="Despons L."/>
            <person name="Friedrich A."/>
            <person name="Martin T."/>
            <person name="Durrens P."/>
            <person name="Casaregola S."/>
            <person name="Neuveglise C."/>
            <person name="Fairhead C."/>
            <person name="Marck C."/>
            <person name="Cruz J.A."/>
            <person name="Straub M.L."/>
            <person name="Kugler V."/>
            <person name="Sacerdot C."/>
            <person name="Uzunov Z."/>
            <person name="Thierry A."/>
            <person name="Weiss S."/>
            <person name="Bleykasten C."/>
            <person name="De Montigny J."/>
            <person name="Jacques N."/>
            <person name="Jung P."/>
            <person name="Lemaire M."/>
            <person name="Mallet S."/>
            <person name="Morel G."/>
            <person name="Richard G.F."/>
            <person name="Sarkar A."/>
            <person name="Savel G."/>
            <person name="Schacherer J."/>
            <person name="Seret M.L."/>
            <person name="Talla E."/>
            <person name="Samson G."/>
            <person name="Jubin C."/>
            <person name="Poulain J."/>
            <person name="Vacherie B."/>
            <person name="Barbe V."/>
            <person name="Pelletier E."/>
            <person name="Sherman D.J."/>
            <person name="Westhof E."/>
            <person name="Weissenbach J."/>
            <person name="Baret P.V."/>
            <person name="Wincker P."/>
            <person name="Gaillardin C."/>
            <person name="Dujon B."/>
            <person name="Souciet J.L."/>
        </authorList>
    </citation>
    <scope>NUCLEOTIDE SEQUENCE [LARGE SCALE GENOMIC DNA]</scope>
    <source>
        <strain evidence="8">ATCC MYA-4447 / BCRC 22081 / CBS 7064 / NBRC 10061 / NRRL Y-12695</strain>
    </source>
</reference>
<feature type="repeat" description="HEAT" evidence="4">
    <location>
        <begin position="47"/>
        <end position="84"/>
    </location>
</feature>
<dbReference type="HOGENOM" id="CLU_265739_0_0_1"/>
<accession>G8YFN4</accession>
<evidence type="ECO:0000256" key="3">
    <source>
        <dbReference type="ARBA" id="ARBA00022786"/>
    </source>
</evidence>
<feature type="region of interest" description="Disordered" evidence="5">
    <location>
        <begin position="349"/>
        <end position="368"/>
    </location>
</feature>
<dbReference type="eggNOG" id="KOG1824">
    <property type="taxonomic scope" value="Eukaryota"/>
</dbReference>
<proteinExistence type="inferred from homology"/>
<dbReference type="InterPro" id="IPR011989">
    <property type="entry name" value="ARM-like"/>
</dbReference>
<dbReference type="Gene3D" id="1.25.10.10">
    <property type="entry name" value="Leucine-rich Repeat Variant"/>
    <property type="match status" value="1"/>
</dbReference>
<dbReference type="PANTHER" id="PTHR12696">
    <property type="entry name" value="TIP120"/>
    <property type="match status" value="1"/>
</dbReference>
<evidence type="ECO:0000256" key="1">
    <source>
        <dbReference type="ARBA" id="ARBA00007657"/>
    </source>
</evidence>
<keyword evidence="2" id="KW-0677">Repeat</keyword>
<sequence length="1258" mass="142473">MSDINISLLKDKVLDVDPDLRFMALEDFKKYLNEVKPSTSNKAVEGFIPLLFRLLRDTNANVQSQAVKSFGLVLKHISSDATLKIIGQLYEEMLKENEIYNDYKITTSLPSMAMKSIFNSNYSFSPKLSRDIITIFTPRIVNDKMSVDSIDLLIDIIKNVGYSLNATELLSLLEKTNDIAFDESGIISKRSVAAFSLLLVYLDNEDLSSQILNKLVEEILSKDTKANYKGDIINLKLTLFSSILQSLIKSKKYDACILNDKSVSILYEFALNNLKLEELDDEIDVDEYDIDLRIQENLVKEECLNTIINLVNSIPYSSFESYIAQTLEIIEKFLRYDPLNFETYDSVNDSDESDIEFSDEEGFDNDEDENDYSWKVRVKGLALTRSLVERFNQTLPLIYSRIVPLLVDCLTDRNDVVSNECVKSFVSIIDITVKMKNSKASKKLNQHESKRSDVSMINENDPPNLLVNNVSPVLEDKILTELLVPKKAERVTIFLKLVESLIIANDRCSPKFLERVLLSTNDLGLRITNVEYLNFFKTIISSDRITSIPAEIILKFFIDLAHILESDTFYSNIITDLLGVVTIFLSKVGNFNDYGSISSGLVTLFDSIAPIATSRNYSPDIRQKAVSVIVGFHIHTNLDPSRSEKAIEVYEQSLNSEATVKNTVDSLVPLFNVSESHQNESEVFISFIKHLVIKVESFISSSDDVLYLKSLELLNSLANYSVAHAFEGRDCTKLLLTVIVHCEQAGDYQQIQLLFEVASKLIPYCNVDKQFISHIIRIINTKLEDVDGFNASSFEKMIEALSYAYSDKDLKEMLFDGLDLRLFTSAKTLSVVVVKQNLESEITNAEKALNDYIYNGVEIPKNELIFNIHFLGCITLYQSKPHLDLKSLLKLLENDDESVRLASSRSIGILISKDPSSDLNLLLENFEINENQRSLNLISLKHVLGNKATASSLLEMIWNKVWTIIGSYSDTKSNVPELRLSGDVLSKICLIDNWYIQETNNMTDSAEKDPVIYTIIVILKQLVNHYRDNDIMLRSLLFDCLDFLGRESIEIKQVLVGTILTCIHNRPSLLLACMKDKVLPLIYNELSAKDAFKKVIPMGPYKYVIDDGLEVRKLSYELLYTVIGLDPELIRQHRISFGDIGSQIISKGLSDSQPDIVILSCITLINLVNKDISFLTTSDTTLEQLIDALRNNLNKKLKSKASTQESESYHESLKAVIKLSKTIDNTMAANNVVSSSWNSYYMEMKSSYFSLYNSVLLE</sequence>
<dbReference type="STRING" id="559304.G8YFN4"/>
<dbReference type="AlphaFoldDB" id="G8YFN4"/>
<evidence type="ECO:0000256" key="5">
    <source>
        <dbReference type="SAM" id="MobiDB-lite"/>
    </source>
</evidence>
<evidence type="ECO:0000256" key="4">
    <source>
        <dbReference type="PROSITE-ProRule" id="PRU00103"/>
    </source>
</evidence>
<dbReference type="OrthoDB" id="6260732at2759"/>
<gene>
    <name evidence="7" type="primary">Piso0_002671</name>
    <name evidence="7" type="ORF">GNLVRS01_PISO0I15254g</name>
</gene>
<evidence type="ECO:0000256" key="2">
    <source>
        <dbReference type="ARBA" id="ARBA00022737"/>
    </source>
</evidence>
<feature type="domain" description="TATA-binding protein interacting (TIP20)" evidence="6">
    <location>
        <begin position="1074"/>
        <end position="1245"/>
    </location>
</feature>